<gene>
    <name evidence="1" type="primary">jg13730</name>
    <name evidence="1" type="ORF">PAEG_LOCUS15946</name>
</gene>
<organism evidence="1 2">
    <name type="scientific">Pararge aegeria aegeria</name>
    <dbReference type="NCBI Taxonomy" id="348720"/>
    <lineage>
        <taxon>Eukaryota</taxon>
        <taxon>Metazoa</taxon>
        <taxon>Ecdysozoa</taxon>
        <taxon>Arthropoda</taxon>
        <taxon>Hexapoda</taxon>
        <taxon>Insecta</taxon>
        <taxon>Pterygota</taxon>
        <taxon>Neoptera</taxon>
        <taxon>Endopterygota</taxon>
        <taxon>Lepidoptera</taxon>
        <taxon>Glossata</taxon>
        <taxon>Ditrysia</taxon>
        <taxon>Papilionoidea</taxon>
        <taxon>Nymphalidae</taxon>
        <taxon>Satyrinae</taxon>
        <taxon>Satyrini</taxon>
        <taxon>Parargina</taxon>
        <taxon>Pararge</taxon>
    </lineage>
</organism>
<comment type="caution">
    <text evidence="1">The sequence shown here is derived from an EMBL/GenBank/DDBJ whole genome shotgun (WGS) entry which is preliminary data.</text>
</comment>
<dbReference type="Proteomes" id="UP000838756">
    <property type="component" value="Unassembled WGS sequence"/>
</dbReference>
<accession>A0A8S4RPP9</accession>
<dbReference type="EMBL" id="CAKXAJ010025409">
    <property type="protein sequence ID" value="CAH2238922.1"/>
    <property type="molecule type" value="Genomic_DNA"/>
</dbReference>
<proteinExistence type="predicted"/>
<reference evidence="1" key="1">
    <citation type="submission" date="2022-03" db="EMBL/GenBank/DDBJ databases">
        <authorList>
            <person name="Lindestad O."/>
        </authorList>
    </citation>
    <scope>NUCLEOTIDE SEQUENCE</scope>
</reference>
<keyword evidence="2" id="KW-1185">Reference proteome</keyword>
<protein>
    <submittedName>
        <fullName evidence="1">Jg13730 protein</fullName>
    </submittedName>
</protein>
<dbReference type="AlphaFoldDB" id="A0A8S4RPP9"/>
<evidence type="ECO:0000313" key="2">
    <source>
        <dbReference type="Proteomes" id="UP000838756"/>
    </source>
</evidence>
<sequence length="128" mass="14309">MDHGGKRPRTVDCGTPYRRPMSSSGHQLVELMIVIPNHFTALRVKKLEPDLFLGSQGRSGVNPMGLCYEINTQRLKNTKKNQVWESSPQPWTQKAGSLPSAPILKLFVKGLNGRAKNQLPDATRRPSF</sequence>
<name>A0A8S4RPP9_9NEOP</name>
<evidence type="ECO:0000313" key="1">
    <source>
        <dbReference type="EMBL" id="CAH2238922.1"/>
    </source>
</evidence>